<dbReference type="CDD" id="cd06171">
    <property type="entry name" value="Sigma70_r4"/>
    <property type="match status" value="1"/>
</dbReference>
<accession>A0A853IF93</accession>
<dbReference type="SUPFAM" id="SSF88659">
    <property type="entry name" value="Sigma3 and sigma4 domains of RNA polymerase sigma factors"/>
    <property type="match status" value="1"/>
</dbReference>
<protein>
    <submittedName>
        <fullName evidence="8">RNA polymerase sigma factor</fullName>
    </submittedName>
</protein>
<feature type="domain" description="RNA polymerase sigma factor 70 region 4 type 2" evidence="7">
    <location>
        <begin position="129"/>
        <end position="181"/>
    </location>
</feature>
<evidence type="ECO:0000259" key="7">
    <source>
        <dbReference type="Pfam" id="PF08281"/>
    </source>
</evidence>
<evidence type="ECO:0000256" key="3">
    <source>
        <dbReference type="ARBA" id="ARBA00023082"/>
    </source>
</evidence>
<dbReference type="InterPro" id="IPR007627">
    <property type="entry name" value="RNA_pol_sigma70_r2"/>
</dbReference>
<organism evidence="8 9">
    <name type="scientific">Spartinivicinus marinus</name>
    <dbReference type="NCBI Taxonomy" id="2994442"/>
    <lineage>
        <taxon>Bacteria</taxon>
        <taxon>Pseudomonadati</taxon>
        <taxon>Pseudomonadota</taxon>
        <taxon>Gammaproteobacteria</taxon>
        <taxon>Oceanospirillales</taxon>
        <taxon>Zooshikellaceae</taxon>
        <taxon>Spartinivicinus</taxon>
    </lineage>
</organism>
<dbReference type="Pfam" id="PF04542">
    <property type="entry name" value="Sigma70_r2"/>
    <property type="match status" value="1"/>
</dbReference>
<evidence type="ECO:0000313" key="8">
    <source>
        <dbReference type="EMBL" id="NYZ66166.1"/>
    </source>
</evidence>
<sequence>MNNKYAQSANEASFCQTLNAFWTLWEEYKPIISKKCYRWLNGNTADVEDALSETAIKAFTCLKKGENDIKNIHSWLYKLAFNVCIDLYRNNKRQLTLVEQVACLPEMLPFASNSSEDLEDFAIRNDNYEQVMQCITRLPENIKSVLVYRFIEGLDYTEIAFRLNIAQPTARKRVQIGRTKLKQLAMV</sequence>
<feature type="domain" description="RNA polymerase sigma-70 region 2" evidence="6">
    <location>
        <begin position="24"/>
        <end position="93"/>
    </location>
</feature>
<evidence type="ECO:0000313" key="9">
    <source>
        <dbReference type="Proteomes" id="UP000569732"/>
    </source>
</evidence>
<dbReference type="Proteomes" id="UP000569732">
    <property type="component" value="Unassembled WGS sequence"/>
</dbReference>
<comment type="caution">
    <text evidence="8">The sequence shown here is derived from an EMBL/GenBank/DDBJ whole genome shotgun (WGS) entry which is preliminary data.</text>
</comment>
<gene>
    <name evidence="8" type="ORF">H0A36_09085</name>
</gene>
<evidence type="ECO:0000256" key="2">
    <source>
        <dbReference type="ARBA" id="ARBA00023015"/>
    </source>
</evidence>
<keyword evidence="9" id="KW-1185">Reference proteome</keyword>
<dbReference type="GO" id="GO:0006352">
    <property type="term" value="P:DNA-templated transcription initiation"/>
    <property type="evidence" value="ECO:0007669"/>
    <property type="project" value="InterPro"/>
</dbReference>
<dbReference type="InterPro" id="IPR036388">
    <property type="entry name" value="WH-like_DNA-bd_sf"/>
</dbReference>
<dbReference type="Gene3D" id="1.10.10.10">
    <property type="entry name" value="Winged helix-like DNA-binding domain superfamily/Winged helix DNA-binding domain"/>
    <property type="match status" value="1"/>
</dbReference>
<dbReference type="InterPro" id="IPR013249">
    <property type="entry name" value="RNA_pol_sigma70_r4_t2"/>
</dbReference>
<dbReference type="NCBIfam" id="TIGR02937">
    <property type="entry name" value="sigma70-ECF"/>
    <property type="match status" value="1"/>
</dbReference>
<keyword evidence="5" id="KW-0804">Transcription</keyword>
<dbReference type="RefSeq" id="WP_180568197.1">
    <property type="nucleotide sequence ID" value="NZ_JACCKB010000011.1"/>
</dbReference>
<evidence type="ECO:0000256" key="5">
    <source>
        <dbReference type="ARBA" id="ARBA00023163"/>
    </source>
</evidence>
<keyword evidence="4" id="KW-0238">DNA-binding</keyword>
<keyword evidence="2" id="KW-0805">Transcription regulation</keyword>
<comment type="similarity">
    <text evidence="1">Belongs to the sigma-70 factor family. ECF subfamily.</text>
</comment>
<dbReference type="Pfam" id="PF08281">
    <property type="entry name" value="Sigma70_r4_2"/>
    <property type="match status" value="1"/>
</dbReference>
<dbReference type="InterPro" id="IPR013325">
    <property type="entry name" value="RNA_pol_sigma_r2"/>
</dbReference>
<dbReference type="EMBL" id="JACCKB010000011">
    <property type="protein sequence ID" value="NYZ66166.1"/>
    <property type="molecule type" value="Genomic_DNA"/>
</dbReference>
<evidence type="ECO:0000256" key="4">
    <source>
        <dbReference type="ARBA" id="ARBA00023125"/>
    </source>
</evidence>
<dbReference type="PANTHER" id="PTHR43133">
    <property type="entry name" value="RNA POLYMERASE ECF-TYPE SIGMA FACTO"/>
    <property type="match status" value="1"/>
</dbReference>
<reference evidence="8 9" key="1">
    <citation type="submission" date="2020-07" db="EMBL/GenBank/DDBJ databases">
        <title>Endozoicomonas sp. nov., isolated from sediment.</title>
        <authorList>
            <person name="Gu T."/>
        </authorList>
    </citation>
    <scope>NUCLEOTIDE SEQUENCE [LARGE SCALE GENOMIC DNA]</scope>
    <source>
        <strain evidence="8 9">SM1973</strain>
    </source>
</reference>
<dbReference type="InterPro" id="IPR039425">
    <property type="entry name" value="RNA_pol_sigma-70-like"/>
</dbReference>
<dbReference type="InterPro" id="IPR013324">
    <property type="entry name" value="RNA_pol_sigma_r3/r4-like"/>
</dbReference>
<dbReference type="PANTHER" id="PTHR43133:SF8">
    <property type="entry name" value="RNA POLYMERASE SIGMA FACTOR HI_1459-RELATED"/>
    <property type="match status" value="1"/>
</dbReference>
<keyword evidence="3" id="KW-0731">Sigma factor</keyword>
<name>A0A853IF93_9GAMM</name>
<evidence type="ECO:0000259" key="6">
    <source>
        <dbReference type="Pfam" id="PF04542"/>
    </source>
</evidence>
<evidence type="ECO:0000256" key="1">
    <source>
        <dbReference type="ARBA" id="ARBA00010641"/>
    </source>
</evidence>
<dbReference type="SUPFAM" id="SSF88946">
    <property type="entry name" value="Sigma2 domain of RNA polymerase sigma factors"/>
    <property type="match status" value="1"/>
</dbReference>
<dbReference type="AlphaFoldDB" id="A0A853IF93"/>
<dbReference type="GO" id="GO:0003677">
    <property type="term" value="F:DNA binding"/>
    <property type="evidence" value="ECO:0007669"/>
    <property type="project" value="UniProtKB-KW"/>
</dbReference>
<dbReference type="GO" id="GO:0016987">
    <property type="term" value="F:sigma factor activity"/>
    <property type="evidence" value="ECO:0007669"/>
    <property type="project" value="UniProtKB-KW"/>
</dbReference>
<proteinExistence type="inferred from homology"/>
<dbReference type="Gene3D" id="1.10.1740.10">
    <property type="match status" value="1"/>
</dbReference>
<dbReference type="InterPro" id="IPR014284">
    <property type="entry name" value="RNA_pol_sigma-70_dom"/>
</dbReference>